<organism evidence="2 3">
    <name type="scientific">Leptosia nina</name>
    <dbReference type="NCBI Taxonomy" id="320188"/>
    <lineage>
        <taxon>Eukaryota</taxon>
        <taxon>Metazoa</taxon>
        <taxon>Ecdysozoa</taxon>
        <taxon>Arthropoda</taxon>
        <taxon>Hexapoda</taxon>
        <taxon>Insecta</taxon>
        <taxon>Pterygota</taxon>
        <taxon>Neoptera</taxon>
        <taxon>Endopterygota</taxon>
        <taxon>Lepidoptera</taxon>
        <taxon>Glossata</taxon>
        <taxon>Ditrysia</taxon>
        <taxon>Papilionoidea</taxon>
        <taxon>Pieridae</taxon>
        <taxon>Pierinae</taxon>
        <taxon>Leptosia</taxon>
    </lineage>
</organism>
<comment type="caution">
    <text evidence="2">The sequence shown here is derived from an EMBL/GenBank/DDBJ whole genome shotgun (WGS) entry which is preliminary data.</text>
</comment>
<sequence>MKLIIIALLFCFLNFCASAPKQSLLEQAYLDKLNKPWFTPDSPPEYPRKGEGLCKGKSCKVNCDDCQVSVPLDVNWEYVRK</sequence>
<dbReference type="AlphaFoldDB" id="A0AAV1J488"/>
<accession>A0AAV1J488</accession>
<keyword evidence="1" id="KW-0732">Signal</keyword>
<gene>
    <name evidence="2" type="ORF">LNINA_LOCUS3446</name>
</gene>
<dbReference type="EMBL" id="CAVLEF010000004">
    <property type="protein sequence ID" value="CAK1543643.1"/>
    <property type="molecule type" value="Genomic_DNA"/>
</dbReference>
<reference evidence="2 3" key="1">
    <citation type="submission" date="2023-11" db="EMBL/GenBank/DDBJ databases">
        <authorList>
            <person name="Okamura Y."/>
        </authorList>
    </citation>
    <scope>NUCLEOTIDE SEQUENCE [LARGE SCALE GENOMIC DNA]</scope>
</reference>
<evidence type="ECO:0000256" key="1">
    <source>
        <dbReference type="SAM" id="SignalP"/>
    </source>
</evidence>
<proteinExistence type="predicted"/>
<evidence type="ECO:0000313" key="3">
    <source>
        <dbReference type="Proteomes" id="UP001497472"/>
    </source>
</evidence>
<keyword evidence="3" id="KW-1185">Reference proteome</keyword>
<dbReference type="Proteomes" id="UP001497472">
    <property type="component" value="Unassembled WGS sequence"/>
</dbReference>
<feature type="chain" id="PRO_5043595071" evidence="1">
    <location>
        <begin position="19"/>
        <end position="81"/>
    </location>
</feature>
<protein>
    <submittedName>
        <fullName evidence="2">Uncharacterized protein</fullName>
    </submittedName>
</protein>
<feature type="signal peptide" evidence="1">
    <location>
        <begin position="1"/>
        <end position="18"/>
    </location>
</feature>
<name>A0AAV1J488_9NEOP</name>
<evidence type="ECO:0000313" key="2">
    <source>
        <dbReference type="EMBL" id="CAK1543643.1"/>
    </source>
</evidence>